<dbReference type="EMBL" id="MDBS01000029">
    <property type="protein sequence ID" value="PMP28890.1"/>
    <property type="molecule type" value="Genomic_DNA"/>
</dbReference>
<dbReference type="AlphaFoldDB" id="A0A7Z1MIA3"/>
<proteinExistence type="predicted"/>
<gene>
    <name evidence="1" type="ORF">BCS90_18010</name>
</gene>
<reference evidence="1" key="2">
    <citation type="journal article" date="2018" name="Nature">
        <title>A major lineage of non-tailed dsDNA viruses as unrecognized killers of marine bacteria.</title>
        <authorList>
            <person name="Kauffman K.M."/>
            <person name="Hussain F.A."/>
            <person name="Yang J."/>
            <person name="Arevalo P."/>
            <person name="Brown J.M."/>
            <person name="Chang W.K."/>
            <person name="VanInsberghe D."/>
            <person name="Elsherbini J."/>
            <person name="Sharma R.S."/>
            <person name="Cutler M.B."/>
            <person name="Kelly L."/>
            <person name="Polz M.F."/>
        </authorList>
    </citation>
    <scope>NUCLEOTIDE SEQUENCE</scope>
    <source>
        <strain evidence="1">10N.222.46.E12</strain>
    </source>
</reference>
<dbReference type="GeneID" id="50231565"/>
<dbReference type="RefSeq" id="WP_010429033.1">
    <property type="nucleotide sequence ID" value="NZ_CAWNTZ010000026.1"/>
</dbReference>
<sequence>MNDFDVNLDKLGQIRDSLVDPKSIWSLARKLKQQSRTLALNAPNSDLSLPSNPGIYYFEAKFNFKDYEYLEDFGNSWGVIRSKNLPKGVSRYYPSRAKNHISRLKQGKFIPLYLGKRDNLSDRIINHLDGSEESGTYALKLRSRPELLSGVELRYSFHEFNINPRAYFGVEVIEKALREVFNPIIGKQ</sequence>
<accession>A0A7Z1MIA3</accession>
<evidence type="ECO:0000313" key="1">
    <source>
        <dbReference type="EMBL" id="PMP28890.1"/>
    </source>
</evidence>
<name>A0A7Z1MIA3_9VIBR</name>
<protein>
    <submittedName>
        <fullName evidence="1">Uncharacterized protein</fullName>
    </submittedName>
</protein>
<reference evidence="1" key="1">
    <citation type="submission" date="2016-07" db="EMBL/GenBank/DDBJ databases">
        <authorList>
            <person name="Kauffman K."/>
            <person name="Arevalo P."/>
            <person name="Polz M.F."/>
        </authorList>
    </citation>
    <scope>NUCLEOTIDE SEQUENCE</scope>
    <source>
        <strain evidence="1">10N.222.46.E12</strain>
    </source>
</reference>
<organism evidence="1">
    <name type="scientific">Vibrio cyclitrophicus</name>
    <dbReference type="NCBI Taxonomy" id="47951"/>
    <lineage>
        <taxon>Bacteria</taxon>
        <taxon>Pseudomonadati</taxon>
        <taxon>Pseudomonadota</taxon>
        <taxon>Gammaproteobacteria</taxon>
        <taxon>Vibrionales</taxon>
        <taxon>Vibrionaceae</taxon>
        <taxon>Vibrio</taxon>
    </lineage>
</organism>
<comment type="caution">
    <text evidence="1">The sequence shown here is derived from an EMBL/GenBank/DDBJ whole genome shotgun (WGS) entry which is preliminary data.</text>
</comment>